<keyword evidence="7" id="KW-0449">Lipoprotein</keyword>
<dbReference type="GO" id="GO:0010008">
    <property type="term" value="C:endosome membrane"/>
    <property type="evidence" value="ECO:0007669"/>
    <property type="project" value="TreeGrafter"/>
</dbReference>
<keyword evidence="4" id="KW-0378">Hydrolase</keyword>
<accession>A0A9P0F773</accession>
<evidence type="ECO:0000256" key="1">
    <source>
        <dbReference type="ARBA" id="ARBA00004236"/>
    </source>
</evidence>
<protein>
    <recommendedName>
        <fullName evidence="2">palmitoyl-protein hydrolase</fullName>
        <ecNumber evidence="2">3.1.2.22</ecNumber>
    </recommendedName>
</protein>
<keyword evidence="5" id="KW-0472">Membrane</keyword>
<evidence type="ECO:0000256" key="10">
    <source>
        <dbReference type="ARBA" id="ARBA00047337"/>
    </source>
</evidence>
<evidence type="ECO:0000256" key="4">
    <source>
        <dbReference type="ARBA" id="ARBA00022801"/>
    </source>
</evidence>
<dbReference type="FunFam" id="3.40.50.1820:FF:000008">
    <property type="entry name" value="Alpha/beta hydrolase domain-containing protein 17B"/>
    <property type="match status" value="1"/>
</dbReference>
<dbReference type="AlphaFoldDB" id="A0A9P0F773"/>
<reference evidence="11" key="1">
    <citation type="submission" date="2021-12" db="EMBL/GenBank/DDBJ databases">
        <authorList>
            <person name="King R."/>
        </authorList>
    </citation>
    <scope>NUCLEOTIDE SEQUENCE</scope>
</reference>
<dbReference type="GO" id="GO:0008474">
    <property type="term" value="F:palmitoyl-(protein) hydrolase activity"/>
    <property type="evidence" value="ECO:0007669"/>
    <property type="project" value="UniProtKB-EC"/>
</dbReference>
<evidence type="ECO:0000256" key="5">
    <source>
        <dbReference type="ARBA" id="ARBA00023136"/>
    </source>
</evidence>
<comment type="catalytic activity">
    <reaction evidence="10">
        <text>S-hexadecanoyl-L-cysteinyl-[protein] + H2O = L-cysteinyl-[protein] + hexadecanoate + H(+)</text>
        <dbReference type="Rhea" id="RHEA:19233"/>
        <dbReference type="Rhea" id="RHEA-COMP:10131"/>
        <dbReference type="Rhea" id="RHEA-COMP:11032"/>
        <dbReference type="ChEBI" id="CHEBI:7896"/>
        <dbReference type="ChEBI" id="CHEBI:15377"/>
        <dbReference type="ChEBI" id="CHEBI:15378"/>
        <dbReference type="ChEBI" id="CHEBI:29950"/>
        <dbReference type="ChEBI" id="CHEBI:74151"/>
        <dbReference type="EC" id="3.1.2.22"/>
    </reaction>
</comment>
<keyword evidence="3" id="KW-1003">Cell membrane</keyword>
<proteinExistence type="inferred from homology"/>
<evidence type="ECO:0000313" key="12">
    <source>
        <dbReference type="Proteomes" id="UP001152759"/>
    </source>
</evidence>
<dbReference type="Gene3D" id="3.40.50.1820">
    <property type="entry name" value="alpha/beta hydrolase"/>
    <property type="match status" value="1"/>
</dbReference>
<dbReference type="PANTHER" id="PTHR12277">
    <property type="entry name" value="ALPHA/BETA HYDROLASE DOMAIN-CONTAINING PROTEIN"/>
    <property type="match status" value="1"/>
</dbReference>
<keyword evidence="6" id="KW-0564">Palmitate</keyword>
<keyword evidence="12" id="KW-1185">Reference proteome</keyword>
<name>A0A9P0F773_BEMTA</name>
<dbReference type="InterPro" id="IPR029058">
    <property type="entry name" value="AB_hydrolase_fold"/>
</dbReference>
<organism evidence="11 12">
    <name type="scientific">Bemisia tabaci</name>
    <name type="common">Sweetpotato whitefly</name>
    <name type="synonym">Aleurodes tabaci</name>
    <dbReference type="NCBI Taxonomy" id="7038"/>
    <lineage>
        <taxon>Eukaryota</taxon>
        <taxon>Metazoa</taxon>
        <taxon>Ecdysozoa</taxon>
        <taxon>Arthropoda</taxon>
        <taxon>Hexapoda</taxon>
        <taxon>Insecta</taxon>
        <taxon>Pterygota</taxon>
        <taxon>Neoptera</taxon>
        <taxon>Paraneoptera</taxon>
        <taxon>Hemiptera</taxon>
        <taxon>Sternorrhyncha</taxon>
        <taxon>Aleyrodoidea</taxon>
        <taxon>Aleyrodidae</taxon>
        <taxon>Aleyrodinae</taxon>
        <taxon>Bemisia</taxon>
    </lineage>
</organism>
<evidence type="ECO:0000256" key="8">
    <source>
        <dbReference type="ARBA" id="ARBA00038397"/>
    </source>
</evidence>
<evidence type="ECO:0000256" key="2">
    <source>
        <dbReference type="ARBA" id="ARBA00012423"/>
    </source>
</evidence>
<dbReference type="KEGG" id="btab:109034447"/>
<dbReference type="SUPFAM" id="SSF53474">
    <property type="entry name" value="alpha/beta-Hydrolases"/>
    <property type="match status" value="1"/>
</dbReference>
<dbReference type="Proteomes" id="UP001152759">
    <property type="component" value="Chromosome 6"/>
</dbReference>
<dbReference type="EC" id="3.1.2.22" evidence="2"/>
<dbReference type="GO" id="GO:0005886">
    <property type="term" value="C:plasma membrane"/>
    <property type="evidence" value="ECO:0007669"/>
    <property type="project" value="UniProtKB-SubCell"/>
</dbReference>
<evidence type="ECO:0000256" key="3">
    <source>
        <dbReference type="ARBA" id="ARBA00022475"/>
    </source>
</evidence>
<evidence type="ECO:0000256" key="9">
    <source>
        <dbReference type="ARBA" id="ARBA00046278"/>
    </source>
</evidence>
<comment type="similarity">
    <text evidence="8">Belongs to the AB hydrolase superfamily. ABHD17 family.</text>
</comment>
<gene>
    <name evidence="11" type="ORF">BEMITA_LOCUS10557</name>
</gene>
<dbReference type="OrthoDB" id="446723at2759"/>
<evidence type="ECO:0000256" key="7">
    <source>
        <dbReference type="ARBA" id="ARBA00023288"/>
    </source>
</evidence>
<dbReference type="EMBL" id="OU963867">
    <property type="protein sequence ID" value="CAH0391998.1"/>
    <property type="molecule type" value="Genomic_DNA"/>
</dbReference>
<sequence length="289" mass="32554">MTMSRSTLSDLCCLFCWPPCPSKIAAKIAFLPPEPTYSFQSDESGAKFQIVFSEKAEWQYTERDKDKIECFYARTQRGNKVACLFVRCSSSARFTLLYSHGNATDLGQMVSFYLGLGTRLNCNIFSYDYSGYGCSTGKPSEKNLYSDIDAAWQALRTRYGISPENIILYGQSIGTVPTVDLATRYEVGAVILHSPLMSGLRLIFPKTSRTWFFDVFPSIDKIPKVNSPVLVIHGMDDDVIEFSHGIAIYERCPRAVEPLWIEGAGHNDVELFAPYLDRLKQFVSSELEN</sequence>
<evidence type="ECO:0000256" key="6">
    <source>
        <dbReference type="ARBA" id="ARBA00023139"/>
    </source>
</evidence>
<evidence type="ECO:0000313" key="11">
    <source>
        <dbReference type="EMBL" id="CAH0391998.1"/>
    </source>
</evidence>
<comment type="subcellular location">
    <subcellularLocation>
        <location evidence="1">Cell membrane</location>
    </subcellularLocation>
    <subcellularLocation>
        <location evidence="9">Endomembrane system</location>
        <topology evidence="9">Lipid-anchor</topology>
        <orientation evidence="9">Cytoplasmic side</orientation>
    </subcellularLocation>
</comment>
<dbReference type="PANTHER" id="PTHR12277:SF81">
    <property type="entry name" value="PROTEIN ABHD13"/>
    <property type="match status" value="1"/>
</dbReference>